<keyword evidence="2" id="KW-0472">Membrane</keyword>
<accession>A0A9W6P2G2</accession>
<reference evidence="3" key="1">
    <citation type="submission" date="2023-02" db="EMBL/GenBank/DDBJ databases">
        <title>Nocardiopsis ansamitocini NBRC 112285.</title>
        <authorList>
            <person name="Ichikawa N."/>
            <person name="Sato H."/>
            <person name="Tonouchi N."/>
        </authorList>
    </citation>
    <scope>NUCLEOTIDE SEQUENCE</scope>
    <source>
        <strain evidence="3">NBRC 112285</strain>
    </source>
</reference>
<keyword evidence="2" id="KW-1133">Transmembrane helix</keyword>
<keyword evidence="4" id="KW-1185">Reference proteome</keyword>
<feature type="compositionally biased region" description="Basic and acidic residues" evidence="1">
    <location>
        <begin position="106"/>
        <end position="115"/>
    </location>
</feature>
<dbReference type="Proteomes" id="UP001165092">
    <property type="component" value="Unassembled WGS sequence"/>
</dbReference>
<feature type="transmembrane region" description="Helical" evidence="2">
    <location>
        <begin position="12"/>
        <end position="34"/>
    </location>
</feature>
<comment type="caution">
    <text evidence="3">The sequence shown here is derived from an EMBL/GenBank/DDBJ whole genome shotgun (WGS) entry which is preliminary data.</text>
</comment>
<dbReference type="NCBIfam" id="NF041681">
    <property type="entry name" value="HGxxPAAW"/>
    <property type="match status" value="1"/>
</dbReference>
<evidence type="ECO:0000313" key="4">
    <source>
        <dbReference type="Proteomes" id="UP001165092"/>
    </source>
</evidence>
<feature type="transmembrane region" description="Helical" evidence="2">
    <location>
        <begin position="40"/>
        <end position="60"/>
    </location>
</feature>
<name>A0A9W6P2G2_9ACTN</name>
<keyword evidence="2" id="KW-0812">Transmembrane</keyword>
<organism evidence="3 4">
    <name type="scientific">Nocardiopsis ansamitocini</name>
    <dbReference type="NCBI Taxonomy" id="1670832"/>
    <lineage>
        <taxon>Bacteria</taxon>
        <taxon>Bacillati</taxon>
        <taxon>Actinomycetota</taxon>
        <taxon>Actinomycetes</taxon>
        <taxon>Streptosporangiales</taxon>
        <taxon>Nocardiopsidaceae</taxon>
        <taxon>Nocardiopsis</taxon>
    </lineage>
</organism>
<evidence type="ECO:0000256" key="1">
    <source>
        <dbReference type="SAM" id="MobiDB-lite"/>
    </source>
</evidence>
<dbReference type="AlphaFoldDB" id="A0A9W6P2G2"/>
<feature type="compositionally biased region" description="Basic and acidic residues" evidence="1">
    <location>
        <begin position="90"/>
        <end position="99"/>
    </location>
</feature>
<dbReference type="RefSeq" id="WP_285756801.1">
    <property type="nucleotide sequence ID" value="NZ_BSQG01000001.1"/>
</dbReference>
<proteinExistence type="predicted"/>
<dbReference type="EMBL" id="BSQG01000001">
    <property type="protein sequence ID" value="GLU45928.1"/>
    <property type="molecule type" value="Genomic_DNA"/>
</dbReference>
<evidence type="ECO:0000313" key="3">
    <source>
        <dbReference type="EMBL" id="GLU45928.1"/>
    </source>
</evidence>
<feature type="region of interest" description="Disordered" evidence="1">
    <location>
        <begin position="90"/>
        <end position="122"/>
    </location>
</feature>
<sequence length="122" mass="13080">MSDEHHDDHGNTLSAWFLTASWIVIWTVAGVAIIAGQSLITWTIVALVGSIACAAVAGVMKRAGLGRKTPRPLPMTREQYDASLLAKTKDLLVPERQTSDDEGDEPASRKAHDRASVSAGNE</sequence>
<protein>
    <submittedName>
        <fullName evidence="3">Uncharacterized protein</fullName>
    </submittedName>
</protein>
<gene>
    <name evidence="3" type="ORF">Nans01_02790</name>
</gene>
<evidence type="ECO:0000256" key="2">
    <source>
        <dbReference type="SAM" id="Phobius"/>
    </source>
</evidence>